<evidence type="ECO:0000313" key="1">
    <source>
        <dbReference type="EMBL" id="MEV5509203.1"/>
    </source>
</evidence>
<evidence type="ECO:0000313" key="2">
    <source>
        <dbReference type="Proteomes" id="UP001552594"/>
    </source>
</evidence>
<reference evidence="1 2" key="1">
    <citation type="submission" date="2024-06" db="EMBL/GenBank/DDBJ databases">
        <title>The Natural Products Discovery Center: Release of the First 8490 Sequenced Strains for Exploring Actinobacteria Biosynthetic Diversity.</title>
        <authorList>
            <person name="Kalkreuter E."/>
            <person name="Kautsar S.A."/>
            <person name="Yang D."/>
            <person name="Bader C.D."/>
            <person name="Teijaro C.N."/>
            <person name="Fluegel L."/>
            <person name="Davis C.M."/>
            <person name="Simpson J.R."/>
            <person name="Lauterbach L."/>
            <person name="Steele A.D."/>
            <person name="Gui C."/>
            <person name="Meng S."/>
            <person name="Li G."/>
            <person name="Viehrig K."/>
            <person name="Ye F."/>
            <person name="Su P."/>
            <person name="Kiefer A.F."/>
            <person name="Nichols A."/>
            <person name="Cepeda A.J."/>
            <person name="Yan W."/>
            <person name="Fan B."/>
            <person name="Jiang Y."/>
            <person name="Adhikari A."/>
            <person name="Zheng C.-J."/>
            <person name="Schuster L."/>
            <person name="Cowan T.M."/>
            <person name="Smanski M.J."/>
            <person name="Chevrette M.G."/>
            <person name="De Carvalho L.P.S."/>
            <person name="Shen B."/>
        </authorList>
    </citation>
    <scope>NUCLEOTIDE SEQUENCE [LARGE SCALE GENOMIC DNA]</scope>
    <source>
        <strain evidence="1 2">NPDC052347</strain>
    </source>
</reference>
<sequence length="122" mass="13570">MSSQPVHHHNGPLIPMPELTWPALRRAVATVAPGRLPEIFEDMQQAFVQAAQESSVGPIRMFHFKWGVIVAIERDPECAVRFHAAEKTFNTTADDGEQQAALMEIADIWQTAEREVKALVPG</sequence>
<proteinExistence type="predicted"/>
<organism evidence="1 2">
    <name type="scientific">Streptomyces orinoci</name>
    <name type="common">Streptoverticillium orinoci</name>
    <dbReference type="NCBI Taxonomy" id="67339"/>
    <lineage>
        <taxon>Bacteria</taxon>
        <taxon>Bacillati</taxon>
        <taxon>Actinomycetota</taxon>
        <taxon>Actinomycetes</taxon>
        <taxon>Kitasatosporales</taxon>
        <taxon>Streptomycetaceae</taxon>
        <taxon>Streptomyces</taxon>
    </lineage>
</organism>
<name>A0ABV3K221_STRON</name>
<dbReference type="RefSeq" id="WP_109282226.1">
    <property type="nucleotide sequence ID" value="NZ_JBFAUK010000019.1"/>
</dbReference>
<keyword evidence="2" id="KW-1185">Reference proteome</keyword>
<comment type="caution">
    <text evidence="1">The sequence shown here is derived from an EMBL/GenBank/DDBJ whole genome shotgun (WGS) entry which is preliminary data.</text>
</comment>
<dbReference type="EMBL" id="JBFAUK010000019">
    <property type="protein sequence ID" value="MEV5509203.1"/>
    <property type="molecule type" value="Genomic_DNA"/>
</dbReference>
<protein>
    <submittedName>
        <fullName evidence="1">Uncharacterized protein</fullName>
    </submittedName>
</protein>
<accession>A0ABV3K221</accession>
<gene>
    <name evidence="1" type="ORF">AB0L16_22675</name>
</gene>
<dbReference type="Proteomes" id="UP001552594">
    <property type="component" value="Unassembled WGS sequence"/>
</dbReference>